<comment type="caution">
    <text evidence="1">The sequence shown here is derived from an EMBL/GenBank/DDBJ whole genome shotgun (WGS) entry which is preliminary data.</text>
</comment>
<dbReference type="EMBL" id="BMAR01000001">
    <property type="protein sequence ID" value="GFR40841.1"/>
    <property type="molecule type" value="Genomic_DNA"/>
</dbReference>
<keyword evidence="2" id="KW-1185">Reference proteome</keyword>
<proteinExistence type="predicted"/>
<accession>A0AAD3DFF8</accession>
<dbReference type="Proteomes" id="UP001054857">
    <property type="component" value="Unassembled WGS sequence"/>
</dbReference>
<dbReference type="AlphaFoldDB" id="A0AAD3DFF8"/>
<evidence type="ECO:0000313" key="2">
    <source>
        <dbReference type="Proteomes" id="UP001054857"/>
    </source>
</evidence>
<sequence>ALERLLSRGFVFAGRLYRYLLAKGGSIWCAAVRSARTEDRAAWEPLRNPITGGWPLLGAAVHLTSVQSMAMRAELWASRAVPLGLPAGWTVRYEPDLEATDPRVTAGSSDTPQPAIKLTDGAGRASLDLWPLIHAAWARHRAAAAAAAADSISVTVD</sequence>
<feature type="non-terminal residue" evidence="1">
    <location>
        <position position="157"/>
    </location>
</feature>
<protein>
    <submittedName>
        <fullName evidence="1">Uncharacterized protein</fullName>
    </submittedName>
</protein>
<feature type="non-terminal residue" evidence="1">
    <location>
        <position position="1"/>
    </location>
</feature>
<reference evidence="1 2" key="1">
    <citation type="journal article" date="2021" name="Sci. Rep.">
        <title>Genome sequencing of the multicellular alga Astrephomene provides insights into convergent evolution of germ-soma differentiation.</title>
        <authorList>
            <person name="Yamashita S."/>
            <person name="Yamamoto K."/>
            <person name="Matsuzaki R."/>
            <person name="Suzuki S."/>
            <person name="Yamaguchi H."/>
            <person name="Hirooka S."/>
            <person name="Minakuchi Y."/>
            <person name="Miyagishima S."/>
            <person name="Kawachi M."/>
            <person name="Toyoda A."/>
            <person name="Nozaki H."/>
        </authorList>
    </citation>
    <scope>NUCLEOTIDE SEQUENCE [LARGE SCALE GENOMIC DNA]</scope>
    <source>
        <strain evidence="1 2">NIES-4017</strain>
    </source>
</reference>
<name>A0AAD3DFF8_9CHLO</name>
<evidence type="ECO:0000313" key="1">
    <source>
        <dbReference type="EMBL" id="GFR40841.1"/>
    </source>
</evidence>
<gene>
    <name evidence="1" type="ORF">Agub_g1487</name>
</gene>
<organism evidence="1 2">
    <name type="scientific">Astrephomene gubernaculifera</name>
    <dbReference type="NCBI Taxonomy" id="47775"/>
    <lineage>
        <taxon>Eukaryota</taxon>
        <taxon>Viridiplantae</taxon>
        <taxon>Chlorophyta</taxon>
        <taxon>core chlorophytes</taxon>
        <taxon>Chlorophyceae</taxon>
        <taxon>CS clade</taxon>
        <taxon>Chlamydomonadales</taxon>
        <taxon>Astrephomenaceae</taxon>
        <taxon>Astrephomene</taxon>
    </lineage>
</organism>